<feature type="domain" description="HTH cro/C1-type" evidence="1">
    <location>
        <begin position="15"/>
        <end position="69"/>
    </location>
</feature>
<evidence type="ECO:0000313" key="3">
    <source>
        <dbReference type="Proteomes" id="UP000241808"/>
    </source>
</evidence>
<dbReference type="SMART" id="SM00530">
    <property type="entry name" value="HTH_XRE"/>
    <property type="match status" value="1"/>
</dbReference>
<dbReference type="AlphaFoldDB" id="A0A2T4ZIR2"/>
<dbReference type="Pfam" id="PF01381">
    <property type="entry name" value="HTH_3"/>
    <property type="match status" value="1"/>
</dbReference>
<dbReference type="InterPro" id="IPR010982">
    <property type="entry name" value="Lambda_DNA-bd_dom_sf"/>
</dbReference>
<dbReference type="OrthoDB" id="9797172at2"/>
<comment type="caution">
    <text evidence="2">The sequence shown here is derived from an EMBL/GenBank/DDBJ whole genome shotgun (WGS) entry which is preliminary data.</text>
</comment>
<dbReference type="CDD" id="cd00093">
    <property type="entry name" value="HTH_XRE"/>
    <property type="match status" value="1"/>
</dbReference>
<accession>A0A2T4ZIR2</accession>
<keyword evidence="3" id="KW-1185">Reference proteome</keyword>
<name>A0A2T4ZIR2_9HYPH</name>
<dbReference type="PROSITE" id="PS50943">
    <property type="entry name" value="HTH_CROC1"/>
    <property type="match status" value="1"/>
</dbReference>
<proteinExistence type="predicted"/>
<protein>
    <submittedName>
        <fullName evidence="2">Helix-turn-helix protein</fullName>
    </submittedName>
</protein>
<sequence length="133" mass="14163">MKIGHPVDCYVGTRVRAGRMRLGMSQEKLGEALGITFQQVQKYEKGSNRISCSRLVEIARVLGLPVAFFFEGLPDDAVAPTDEAKTMANMMATRHGAAMAAVWPEVEAKGLAPLVLNVAQLSAHGPAANLTAA</sequence>
<dbReference type="Gene3D" id="1.10.260.40">
    <property type="entry name" value="lambda repressor-like DNA-binding domains"/>
    <property type="match status" value="1"/>
</dbReference>
<dbReference type="EMBL" id="PZZL01000001">
    <property type="protein sequence ID" value="PTM61869.1"/>
    <property type="molecule type" value="Genomic_DNA"/>
</dbReference>
<organism evidence="2 3">
    <name type="scientific">Phreatobacter oligotrophus</name>
    <dbReference type="NCBI Taxonomy" id="1122261"/>
    <lineage>
        <taxon>Bacteria</taxon>
        <taxon>Pseudomonadati</taxon>
        <taxon>Pseudomonadota</taxon>
        <taxon>Alphaproteobacteria</taxon>
        <taxon>Hyphomicrobiales</taxon>
        <taxon>Phreatobacteraceae</taxon>
        <taxon>Phreatobacter</taxon>
    </lineage>
</organism>
<evidence type="ECO:0000313" key="2">
    <source>
        <dbReference type="EMBL" id="PTM61869.1"/>
    </source>
</evidence>
<dbReference type="InterPro" id="IPR001387">
    <property type="entry name" value="Cro/C1-type_HTH"/>
</dbReference>
<dbReference type="RefSeq" id="WP_108174309.1">
    <property type="nucleotide sequence ID" value="NZ_PZZL01000001.1"/>
</dbReference>
<gene>
    <name evidence="2" type="ORF">C8P69_101541</name>
</gene>
<dbReference type="GO" id="GO:0003677">
    <property type="term" value="F:DNA binding"/>
    <property type="evidence" value="ECO:0007669"/>
    <property type="project" value="InterPro"/>
</dbReference>
<evidence type="ECO:0000259" key="1">
    <source>
        <dbReference type="PROSITE" id="PS50943"/>
    </source>
</evidence>
<dbReference type="Proteomes" id="UP000241808">
    <property type="component" value="Unassembled WGS sequence"/>
</dbReference>
<reference evidence="2 3" key="1">
    <citation type="submission" date="2018-04" db="EMBL/GenBank/DDBJ databases">
        <title>Genomic Encyclopedia of Archaeal and Bacterial Type Strains, Phase II (KMG-II): from individual species to whole genera.</title>
        <authorList>
            <person name="Goeker M."/>
        </authorList>
    </citation>
    <scope>NUCLEOTIDE SEQUENCE [LARGE SCALE GENOMIC DNA]</scope>
    <source>
        <strain evidence="2 3">DSM 25521</strain>
    </source>
</reference>
<dbReference type="SUPFAM" id="SSF47413">
    <property type="entry name" value="lambda repressor-like DNA-binding domains"/>
    <property type="match status" value="1"/>
</dbReference>